<dbReference type="Proteomes" id="UP000031364">
    <property type="component" value="Unassembled WGS sequence"/>
</dbReference>
<dbReference type="InterPro" id="IPR038332">
    <property type="entry name" value="PPE_sf"/>
</dbReference>
<protein>
    <recommendedName>
        <fullName evidence="3">PPE family domain-containing protein</fullName>
    </recommendedName>
</protein>
<organism evidence="1 2">
    <name type="scientific">Nocardia vulneris</name>
    <dbReference type="NCBI Taxonomy" id="1141657"/>
    <lineage>
        <taxon>Bacteria</taxon>
        <taxon>Bacillati</taxon>
        <taxon>Actinomycetota</taxon>
        <taxon>Actinomycetes</taxon>
        <taxon>Mycobacteriales</taxon>
        <taxon>Nocardiaceae</taxon>
        <taxon>Nocardia</taxon>
    </lineage>
</organism>
<sequence>MADSAARAAAEHIRQELAGLRTGATDPAYAADRELFGSYTHQEIWELVREPLNPAALGQVAAAWLAHAGALAEAFQAFSDAANREFARWSGHTADAALRATREFVRTGIEAQDVCRAVARLMELNGDAAQTIRSAIPPPEPYRPLDDPAAEAVYGGKRRMAHDSAAADVEADVRDTMTYVYAPTMPASGDCVPQFLAPSDGARPAGDGGGTR</sequence>
<proteinExistence type="predicted"/>
<keyword evidence="2" id="KW-1185">Reference proteome</keyword>
<evidence type="ECO:0000313" key="1">
    <source>
        <dbReference type="EMBL" id="KIA64868.1"/>
    </source>
</evidence>
<evidence type="ECO:0000313" key="2">
    <source>
        <dbReference type="Proteomes" id="UP000031364"/>
    </source>
</evidence>
<reference evidence="1 2" key="1">
    <citation type="journal article" date="2014" name="Int. J. Syst. Evol. Microbiol.">
        <title>Nocardia vulneris sp. nov., isolated from wounds of human patients in North America.</title>
        <authorList>
            <person name="Lasker B.A."/>
            <person name="Bell M."/>
            <person name="Klenk H.P."/>
            <person name="Sproer C."/>
            <person name="Schumann C."/>
            <person name="Schumann P."/>
            <person name="Brown J.M."/>
        </authorList>
    </citation>
    <scope>NUCLEOTIDE SEQUENCE [LARGE SCALE GENOMIC DNA]</scope>
    <source>
        <strain evidence="1 2">W9851</strain>
    </source>
</reference>
<evidence type="ECO:0008006" key="3">
    <source>
        <dbReference type="Google" id="ProtNLM"/>
    </source>
</evidence>
<dbReference type="EMBL" id="JNFP01000011">
    <property type="protein sequence ID" value="KIA64868.1"/>
    <property type="molecule type" value="Genomic_DNA"/>
</dbReference>
<dbReference type="Gene3D" id="1.20.1260.20">
    <property type="entry name" value="PPE superfamily"/>
    <property type="match status" value="1"/>
</dbReference>
<comment type="caution">
    <text evidence="1">The sequence shown here is derived from an EMBL/GenBank/DDBJ whole genome shotgun (WGS) entry which is preliminary data.</text>
</comment>
<accession>A0ABR4ZHU2</accession>
<name>A0ABR4ZHU2_9NOCA</name>
<dbReference type="RefSeq" id="WP_043668449.1">
    <property type="nucleotide sequence ID" value="NZ_BDCI01000036.1"/>
</dbReference>
<gene>
    <name evidence="1" type="ORF">FG87_11620</name>
</gene>